<dbReference type="EC" id="5.2.1.8" evidence="3 6"/>
<dbReference type="EMBL" id="BAABFA010000005">
    <property type="protein sequence ID" value="GAA4461034.1"/>
    <property type="molecule type" value="Genomic_DNA"/>
</dbReference>
<name>A0ABP8N746_9BACT</name>
<dbReference type="Proteomes" id="UP001500067">
    <property type="component" value="Unassembled WGS sequence"/>
</dbReference>
<feature type="domain" description="PPIase FKBP-type" evidence="8">
    <location>
        <begin position="359"/>
        <end position="451"/>
    </location>
</feature>
<evidence type="ECO:0000256" key="5">
    <source>
        <dbReference type="ARBA" id="ARBA00023235"/>
    </source>
</evidence>
<reference evidence="10" key="1">
    <citation type="journal article" date="2019" name="Int. J. Syst. Evol. Microbiol.">
        <title>The Global Catalogue of Microorganisms (GCM) 10K type strain sequencing project: providing services to taxonomists for standard genome sequencing and annotation.</title>
        <authorList>
            <consortium name="The Broad Institute Genomics Platform"/>
            <consortium name="The Broad Institute Genome Sequencing Center for Infectious Disease"/>
            <person name="Wu L."/>
            <person name="Ma J."/>
        </authorList>
    </citation>
    <scope>NUCLEOTIDE SEQUENCE [LARGE SCALE GENOMIC DNA]</scope>
    <source>
        <strain evidence="10">JCM 32105</strain>
    </source>
</reference>
<evidence type="ECO:0000256" key="3">
    <source>
        <dbReference type="ARBA" id="ARBA00013194"/>
    </source>
</evidence>
<keyword evidence="10" id="KW-1185">Reference proteome</keyword>
<dbReference type="PANTHER" id="PTHR43811:SF19">
    <property type="entry name" value="39 KDA FK506-BINDING NUCLEAR PROTEIN"/>
    <property type="match status" value="1"/>
</dbReference>
<evidence type="ECO:0000256" key="1">
    <source>
        <dbReference type="ARBA" id="ARBA00000971"/>
    </source>
</evidence>
<feature type="signal peptide" evidence="7">
    <location>
        <begin position="1"/>
        <end position="40"/>
    </location>
</feature>
<accession>A0ABP8N746</accession>
<protein>
    <recommendedName>
        <fullName evidence="3 6">peptidylprolyl isomerase</fullName>
        <ecNumber evidence="3 6">5.2.1.8</ecNumber>
    </recommendedName>
</protein>
<dbReference type="Pfam" id="PF00254">
    <property type="entry name" value="FKBP_C"/>
    <property type="match status" value="2"/>
</dbReference>
<keyword evidence="7" id="KW-0732">Signal</keyword>
<evidence type="ECO:0000256" key="7">
    <source>
        <dbReference type="SAM" id="SignalP"/>
    </source>
</evidence>
<proteinExistence type="inferred from homology"/>
<dbReference type="SUPFAM" id="SSF54534">
    <property type="entry name" value="FKBP-like"/>
    <property type="match status" value="3"/>
</dbReference>
<sequence length="451" mass="48845">MANITLDIFTPNVFAQMKIRTKKTLLPLMAAVGMAGAANAQTPAADGYTALPSGIEYKVIKKGDGTRKAGIGDQVEMFIHVYLGDSAIFDSRKMYNATQPVPVKMTAPTRNGDLMEGFMMLAAGDSALLTVPVDTLLKGNAPQMPGMKPSVGQKMVYQVQVVSVRTAEEQKKYDEEMAGKQKGIDEQLLQEYFKKKKLTPTKTESGLYYTITKKGTGANVAAGQMVNVNYTGMLINGQKFDSNTDTAFKHVEPFTLTVGRGQVIKGWDEGLQLLSKGTKATLYIPSALAYGSQDRSPQIPANSILIFDVEIVDITDQASIDEKKIKDHLAKNKIKATRTPSGLYYTISQKGLGPNAAKGKKVTMNYTGRLLDGRAFDSNTDPKFGHVRPFDFTLGIGQVIQGWDEGVQLLQIGTKGTFYIPSALGYGPSGSGQQIPPNSVLVFDVELTGIE</sequence>
<evidence type="ECO:0000256" key="2">
    <source>
        <dbReference type="ARBA" id="ARBA00006577"/>
    </source>
</evidence>
<feature type="domain" description="PPIase FKBP-type" evidence="8">
    <location>
        <begin position="223"/>
        <end position="315"/>
    </location>
</feature>
<gene>
    <name evidence="9" type="ORF">GCM10023093_04960</name>
</gene>
<comment type="caution">
    <text evidence="9">The sequence shown here is derived from an EMBL/GenBank/DDBJ whole genome shotgun (WGS) entry which is preliminary data.</text>
</comment>
<feature type="chain" id="PRO_5045589549" description="peptidylprolyl isomerase" evidence="7">
    <location>
        <begin position="41"/>
        <end position="451"/>
    </location>
</feature>
<keyword evidence="4 6" id="KW-0697">Rotamase</keyword>
<evidence type="ECO:0000259" key="8">
    <source>
        <dbReference type="PROSITE" id="PS50059"/>
    </source>
</evidence>
<organism evidence="9 10">
    <name type="scientific">Nemorincola caseinilytica</name>
    <dbReference type="NCBI Taxonomy" id="2054315"/>
    <lineage>
        <taxon>Bacteria</taxon>
        <taxon>Pseudomonadati</taxon>
        <taxon>Bacteroidota</taxon>
        <taxon>Chitinophagia</taxon>
        <taxon>Chitinophagales</taxon>
        <taxon>Chitinophagaceae</taxon>
        <taxon>Nemorincola</taxon>
    </lineage>
</organism>
<evidence type="ECO:0000313" key="9">
    <source>
        <dbReference type="EMBL" id="GAA4461034.1"/>
    </source>
</evidence>
<comment type="catalytic activity">
    <reaction evidence="1 6">
        <text>[protein]-peptidylproline (omega=180) = [protein]-peptidylproline (omega=0)</text>
        <dbReference type="Rhea" id="RHEA:16237"/>
        <dbReference type="Rhea" id="RHEA-COMP:10747"/>
        <dbReference type="Rhea" id="RHEA-COMP:10748"/>
        <dbReference type="ChEBI" id="CHEBI:83833"/>
        <dbReference type="ChEBI" id="CHEBI:83834"/>
        <dbReference type="EC" id="5.2.1.8"/>
    </reaction>
</comment>
<dbReference type="Gene3D" id="3.10.50.40">
    <property type="match status" value="3"/>
</dbReference>
<keyword evidence="5 6" id="KW-0413">Isomerase</keyword>
<dbReference type="InterPro" id="IPR046357">
    <property type="entry name" value="PPIase_dom_sf"/>
</dbReference>
<comment type="similarity">
    <text evidence="2">Belongs to the FKBP-type PPIase family.</text>
</comment>
<evidence type="ECO:0000256" key="6">
    <source>
        <dbReference type="PROSITE-ProRule" id="PRU00277"/>
    </source>
</evidence>
<evidence type="ECO:0000313" key="10">
    <source>
        <dbReference type="Proteomes" id="UP001500067"/>
    </source>
</evidence>
<evidence type="ECO:0000256" key="4">
    <source>
        <dbReference type="ARBA" id="ARBA00023110"/>
    </source>
</evidence>
<dbReference type="InterPro" id="IPR001179">
    <property type="entry name" value="PPIase_FKBP_dom"/>
</dbReference>
<dbReference type="PROSITE" id="PS50059">
    <property type="entry name" value="FKBP_PPIASE"/>
    <property type="match status" value="2"/>
</dbReference>
<dbReference type="PANTHER" id="PTHR43811">
    <property type="entry name" value="FKBP-TYPE PEPTIDYL-PROLYL CIS-TRANS ISOMERASE FKPA"/>
    <property type="match status" value="1"/>
</dbReference>